<feature type="region of interest" description="Disordered" evidence="3">
    <location>
        <begin position="240"/>
        <end position="276"/>
    </location>
</feature>
<feature type="binding site" evidence="2">
    <location>
        <position position="185"/>
    </location>
    <ligand>
        <name>S-adenosyl-L-methionine</name>
        <dbReference type="ChEBI" id="CHEBI:59789"/>
    </ligand>
</feature>
<reference evidence="5" key="1">
    <citation type="submission" date="2018-04" db="EMBL/GenBank/DDBJ databases">
        <authorList>
            <person name="Liu S."/>
            <person name="Wang Z."/>
            <person name="Li J."/>
        </authorList>
    </citation>
    <scope>NUCLEOTIDE SEQUENCE [LARGE SCALE GENOMIC DNA]</scope>
    <source>
        <strain evidence="5">622</strain>
    </source>
</reference>
<gene>
    <name evidence="4" type="ORF">DF223_00400</name>
</gene>
<feature type="binding site" evidence="2">
    <location>
        <position position="47"/>
    </location>
    <ligand>
        <name>S-adenosyl-L-methionine</name>
        <dbReference type="ChEBI" id="CHEBI:59789"/>
    </ligand>
</feature>
<organism evidence="4 5">
    <name type="scientific">Mycetocola zhujimingii</name>
    <dbReference type="NCBI Taxonomy" id="2079792"/>
    <lineage>
        <taxon>Bacteria</taxon>
        <taxon>Bacillati</taxon>
        <taxon>Actinomycetota</taxon>
        <taxon>Actinomycetes</taxon>
        <taxon>Micrococcales</taxon>
        <taxon>Microbacteriaceae</taxon>
        <taxon>Mycetocola</taxon>
    </lineage>
</organism>
<keyword evidence="2" id="KW-0949">S-adenosyl-L-methionine</keyword>
<dbReference type="GO" id="GO:0032259">
    <property type="term" value="P:methylation"/>
    <property type="evidence" value="ECO:0007669"/>
    <property type="project" value="UniProtKB-KW"/>
</dbReference>
<dbReference type="Gene3D" id="3.40.50.150">
    <property type="entry name" value="Vaccinia Virus protein VP39"/>
    <property type="match status" value="1"/>
</dbReference>
<dbReference type="SUPFAM" id="SSF53335">
    <property type="entry name" value="S-adenosyl-L-methionine-dependent methyltransferases"/>
    <property type="match status" value="1"/>
</dbReference>
<keyword evidence="1" id="KW-0479">Metal-binding</keyword>
<name>A0A2U1TG51_9MICO</name>
<protein>
    <submittedName>
        <fullName evidence="4">SAM-dependent methyltransferase</fullName>
    </submittedName>
</protein>
<keyword evidence="4" id="KW-0808">Transferase</keyword>
<feature type="binding site" evidence="2">
    <location>
        <begin position="92"/>
        <end position="93"/>
    </location>
    <ligand>
        <name>S-adenosyl-L-methionine</name>
        <dbReference type="ChEBI" id="CHEBI:59789"/>
    </ligand>
</feature>
<dbReference type="AlphaFoldDB" id="A0A2U1TG51"/>
<dbReference type="InterPro" id="IPR016718">
    <property type="entry name" value="rRNA_m1G-MeTrfase_A_prd"/>
</dbReference>
<evidence type="ECO:0000256" key="1">
    <source>
        <dbReference type="PIRSR" id="PIRSR018249-1"/>
    </source>
</evidence>
<evidence type="ECO:0000256" key="3">
    <source>
        <dbReference type="SAM" id="MobiDB-lite"/>
    </source>
</evidence>
<dbReference type="PIRSF" id="PIRSF018249">
    <property type="entry name" value="MyrA_prd"/>
    <property type="match status" value="1"/>
</dbReference>
<evidence type="ECO:0000256" key="2">
    <source>
        <dbReference type="PIRSR" id="PIRSR018249-2"/>
    </source>
</evidence>
<dbReference type="Proteomes" id="UP000244962">
    <property type="component" value="Unassembled WGS sequence"/>
</dbReference>
<proteinExistence type="predicted"/>
<evidence type="ECO:0000313" key="5">
    <source>
        <dbReference type="Proteomes" id="UP000244962"/>
    </source>
</evidence>
<dbReference type="InterPro" id="IPR029063">
    <property type="entry name" value="SAM-dependent_MTases_sf"/>
</dbReference>
<feature type="binding site" evidence="1">
    <location>
        <position position="8"/>
    </location>
    <ligand>
        <name>Zn(2+)</name>
        <dbReference type="ChEBI" id="CHEBI:29105"/>
    </ligand>
</feature>
<feature type="binding site" evidence="1">
    <location>
        <position position="4"/>
    </location>
    <ligand>
        <name>Zn(2+)</name>
        <dbReference type="ChEBI" id="CHEBI:29105"/>
    </ligand>
</feature>
<sequence length="297" mass="31181">MIGCDAGHRFDVNKRGYVSLLPASTRVTGDSQQMLDARARFFETGAFDPIADAVASATVDAWASRTTDPTAPAAAGADAPWLPRIAELGCGTGFYLSRAVAGLTGAGSNDILPVAADLSPFAVRMAVRAVGSAGGVVLDVWQPLPFLSESVAGILSVFAPRNLPEFARVLDADGFLVAVVPTTRHLQEIRAEGRAIGIPDGKPEALTDAASPWFSEENRTLVEFEMQLTSVELDALIGMGPSAHHTASPTSTVEQPGVARHDSETPDAAQAESRRVTASVTVLTYRRRPAVEASDTA</sequence>
<keyword evidence="5" id="KW-1185">Reference proteome</keyword>
<feature type="compositionally biased region" description="Polar residues" evidence="3">
    <location>
        <begin position="245"/>
        <end position="254"/>
    </location>
</feature>
<dbReference type="EMBL" id="QEFB01000001">
    <property type="protein sequence ID" value="PWC07861.1"/>
    <property type="molecule type" value="Genomic_DNA"/>
</dbReference>
<dbReference type="GO" id="GO:0008168">
    <property type="term" value="F:methyltransferase activity"/>
    <property type="evidence" value="ECO:0007669"/>
    <property type="project" value="UniProtKB-KW"/>
</dbReference>
<dbReference type="GO" id="GO:0046872">
    <property type="term" value="F:metal ion binding"/>
    <property type="evidence" value="ECO:0007669"/>
    <property type="project" value="UniProtKB-KW"/>
</dbReference>
<keyword evidence="4" id="KW-0489">Methyltransferase</keyword>
<comment type="caution">
    <text evidence="4">The sequence shown here is derived from an EMBL/GenBank/DDBJ whole genome shotgun (WGS) entry which is preliminary data.</text>
</comment>
<keyword evidence="1" id="KW-0862">Zinc</keyword>
<accession>A0A2U1TG51</accession>
<evidence type="ECO:0000313" key="4">
    <source>
        <dbReference type="EMBL" id="PWC07861.1"/>
    </source>
</evidence>